<comment type="caution">
    <text evidence="1">The sequence shown here is derived from an EMBL/GenBank/DDBJ whole genome shotgun (WGS) entry which is preliminary data.</text>
</comment>
<name>A0A388T8U5_9ACTN</name>
<accession>A0A388T8U5</accession>
<protein>
    <submittedName>
        <fullName evidence="1">Uncharacterized protein</fullName>
    </submittedName>
</protein>
<dbReference type="Proteomes" id="UP000265354">
    <property type="component" value="Unassembled WGS sequence"/>
</dbReference>
<reference evidence="1 2" key="1">
    <citation type="submission" date="2018-07" db="EMBL/GenBank/DDBJ databases">
        <title>Whole Genome Shotgun Sequence of Streptomyces spongiicola strain 531S.</title>
        <authorList>
            <person name="Dohra H."/>
            <person name="Kodani S."/>
        </authorList>
    </citation>
    <scope>NUCLEOTIDE SEQUENCE [LARGE SCALE GENOMIC DNA]</scope>
    <source>
        <strain evidence="1 2">531S</strain>
    </source>
</reference>
<evidence type="ECO:0000313" key="2">
    <source>
        <dbReference type="Proteomes" id="UP000265354"/>
    </source>
</evidence>
<gene>
    <name evidence="1" type="ORF">SSP531S_54950</name>
</gene>
<organism evidence="1 2">
    <name type="scientific">Streptomyces spongiicola</name>
    <dbReference type="NCBI Taxonomy" id="1690221"/>
    <lineage>
        <taxon>Bacteria</taxon>
        <taxon>Bacillati</taxon>
        <taxon>Actinomycetota</taxon>
        <taxon>Actinomycetes</taxon>
        <taxon>Kitasatosporales</taxon>
        <taxon>Streptomycetaceae</taxon>
        <taxon>Streptomyces</taxon>
    </lineage>
</organism>
<dbReference type="AlphaFoldDB" id="A0A388T8U5"/>
<dbReference type="EMBL" id="BGZL01000026">
    <property type="protein sequence ID" value="GBQ04005.1"/>
    <property type="molecule type" value="Genomic_DNA"/>
</dbReference>
<evidence type="ECO:0000313" key="1">
    <source>
        <dbReference type="EMBL" id="GBQ04005.1"/>
    </source>
</evidence>
<sequence>MWRVWRVVSRPLVLTGPRARARVRALIVAVPAPWRTVFLHSVLVWRANGAAVKGTRRCPV</sequence>
<proteinExistence type="predicted"/>